<reference evidence="1" key="2">
    <citation type="journal article" date="2015" name="Data Brief">
        <title>Shoot transcriptome of the giant reed, Arundo donax.</title>
        <authorList>
            <person name="Barrero R.A."/>
            <person name="Guerrero F.D."/>
            <person name="Moolhuijzen P."/>
            <person name="Goolsby J.A."/>
            <person name="Tidwell J."/>
            <person name="Bellgard S.E."/>
            <person name="Bellgard M.I."/>
        </authorList>
    </citation>
    <scope>NUCLEOTIDE SEQUENCE</scope>
    <source>
        <tissue evidence="1">Shoot tissue taken approximately 20 cm above the soil surface</tissue>
    </source>
</reference>
<sequence>MDSTSWNQDNLGAERELSLVKHFKKLSKIGPTFSSVPGEDQRSCATGPPEKLKRERSLVNLFMLVPSSKRMCLVWRMSRDGTGRSHFLWCLVRRRGRTGSSHHGIFA</sequence>
<accession>A0A0A9F6R6</accession>
<dbReference type="AlphaFoldDB" id="A0A0A9F6R6"/>
<name>A0A0A9F6R6_ARUDO</name>
<reference evidence="1" key="1">
    <citation type="submission" date="2014-09" db="EMBL/GenBank/DDBJ databases">
        <authorList>
            <person name="Magalhaes I.L.F."/>
            <person name="Oliveira U."/>
            <person name="Santos F.R."/>
            <person name="Vidigal T.H.D.A."/>
            <person name="Brescovit A.D."/>
            <person name="Santos A.J."/>
        </authorList>
    </citation>
    <scope>NUCLEOTIDE SEQUENCE</scope>
    <source>
        <tissue evidence="1">Shoot tissue taken approximately 20 cm above the soil surface</tissue>
    </source>
</reference>
<protein>
    <submittedName>
        <fullName evidence="1">Uncharacterized protein</fullName>
    </submittedName>
</protein>
<evidence type="ECO:0000313" key="1">
    <source>
        <dbReference type="EMBL" id="JAE06904.1"/>
    </source>
</evidence>
<organism evidence="1">
    <name type="scientific">Arundo donax</name>
    <name type="common">Giant reed</name>
    <name type="synonym">Donax arundinaceus</name>
    <dbReference type="NCBI Taxonomy" id="35708"/>
    <lineage>
        <taxon>Eukaryota</taxon>
        <taxon>Viridiplantae</taxon>
        <taxon>Streptophyta</taxon>
        <taxon>Embryophyta</taxon>
        <taxon>Tracheophyta</taxon>
        <taxon>Spermatophyta</taxon>
        <taxon>Magnoliopsida</taxon>
        <taxon>Liliopsida</taxon>
        <taxon>Poales</taxon>
        <taxon>Poaceae</taxon>
        <taxon>PACMAD clade</taxon>
        <taxon>Arundinoideae</taxon>
        <taxon>Arundineae</taxon>
        <taxon>Arundo</taxon>
    </lineage>
</organism>
<proteinExistence type="predicted"/>
<dbReference type="EMBL" id="GBRH01190992">
    <property type="protein sequence ID" value="JAE06904.1"/>
    <property type="molecule type" value="Transcribed_RNA"/>
</dbReference>